<reference evidence="3" key="1">
    <citation type="journal article" date="2014" name="Int. J. Syst. Evol. Microbiol.">
        <title>Complete genome sequence of Corynebacterium casei LMG S-19264T (=DSM 44701T), isolated from a smear-ripened cheese.</title>
        <authorList>
            <consortium name="US DOE Joint Genome Institute (JGI-PGF)"/>
            <person name="Walter F."/>
            <person name="Albersmeier A."/>
            <person name="Kalinowski J."/>
            <person name="Ruckert C."/>
        </authorList>
    </citation>
    <scope>NUCLEOTIDE SEQUENCE</scope>
    <source>
        <strain evidence="3">CGMCC 1.15448</strain>
    </source>
</reference>
<dbReference type="Pfam" id="PF12034">
    <property type="entry name" value="YfbK_C"/>
    <property type="match status" value="1"/>
</dbReference>
<dbReference type="PANTHER" id="PTHR10579:SF43">
    <property type="entry name" value="ZINC FINGER (C3HC4-TYPE RING FINGER) FAMILY PROTEIN"/>
    <property type="match status" value="1"/>
</dbReference>
<protein>
    <recommendedName>
        <fullName evidence="2">VWFA domain-containing protein</fullName>
    </recommendedName>
</protein>
<name>A0A8J2XRG2_9BACT</name>
<dbReference type="PANTHER" id="PTHR10579">
    <property type="entry name" value="CALCIUM-ACTIVATED CHLORIDE CHANNEL REGULATOR"/>
    <property type="match status" value="1"/>
</dbReference>
<feature type="domain" description="VWFA" evidence="2">
    <location>
        <begin position="229"/>
        <end position="413"/>
    </location>
</feature>
<dbReference type="SUPFAM" id="SSF53300">
    <property type="entry name" value="vWA-like"/>
    <property type="match status" value="1"/>
</dbReference>
<dbReference type="Pfam" id="PF00092">
    <property type="entry name" value="VWA"/>
    <property type="match status" value="1"/>
</dbReference>
<dbReference type="InterPro" id="IPR051266">
    <property type="entry name" value="CLCR"/>
</dbReference>
<dbReference type="AlphaFoldDB" id="A0A8J2XRG2"/>
<evidence type="ECO:0000256" key="1">
    <source>
        <dbReference type="SAM" id="SignalP"/>
    </source>
</evidence>
<dbReference type="RefSeq" id="WP_188929171.1">
    <property type="nucleotide sequence ID" value="NZ_BMJC01000001.1"/>
</dbReference>
<dbReference type="Pfam" id="PF12450">
    <property type="entry name" value="vWF_A"/>
    <property type="match status" value="1"/>
</dbReference>
<dbReference type="InterPro" id="IPR002035">
    <property type="entry name" value="VWF_A"/>
</dbReference>
<keyword evidence="1" id="KW-0732">Signal</keyword>
<gene>
    <name evidence="3" type="ORF">GCM10011511_10110</name>
</gene>
<dbReference type="SUPFAM" id="SSF49464">
    <property type="entry name" value="Carboxypeptidase regulatory domain-like"/>
    <property type="match status" value="1"/>
</dbReference>
<comment type="caution">
    <text evidence="3">The sequence shown here is derived from an EMBL/GenBank/DDBJ whole genome shotgun (WGS) entry which is preliminary data.</text>
</comment>
<dbReference type="SMART" id="SM00327">
    <property type="entry name" value="VWA"/>
    <property type="match status" value="1"/>
</dbReference>
<evidence type="ECO:0000313" key="4">
    <source>
        <dbReference type="Proteomes" id="UP000607559"/>
    </source>
</evidence>
<feature type="signal peptide" evidence="1">
    <location>
        <begin position="1"/>
        <end position="20"/>
    </location>
</feature>
<organism evidence="3 4">
    <name type="scientific">Puia dinghuensis</name>
    <dbReference type="NCBI Taxonomy" id="1792502"/>
    <lineage>
        <taxon>Bacteria</taxon>
        <taxon>Pseudomonadati</taxon>
        <taxon>Bacteroidota</taxon>
        <taxon>Chitinophagia</taxon>
        <taxon>Chitinophagales</taxon>
        <taxon>Chitinophagaceae</taxon>
        <taxon>Puia</taxon>
    </lineage>
</organism>
<evidence type="ECO:0000313" key="3">
    <source>
        <dbReference type="EMBL" id="GGA88844.1"/>
    </source>
</evidence>
<sequence length="570" mass="62910">MKLTGLILLLCSLLYTPLSAQYYFTGEVKDLHGDKLQRVAIIVQSTGMIYETGRYGSFEITSRIADDSLTFAYNGYERYTTAIKSTDFLRVTLKELTPPSTPPKIRLTSLIPWQGCDPYPVYTWDNKHTVIENPFLTGPANISFTGNPNGISYCNIRRFLDMGTPVPSEAVKIEEMLGYFNFNYEEPAPAELFHCSSDLVSCPWNKAHKLLCLNISARRGDMRGNPPCHLVFAIDASGSMDMPNKLPLIKAGMRLLVRNLRDIDTVSFVQYGANLSVLAGIPGSRKADIIRAIEQLRPDGASPGEAALKLAYRVAHKLYIKNGSNRVILITDGDVCEDKTAAADLEDLVAQESEAGIPLSCIGVGITQGESSELSILAERGKGTFACMGDEQEGEKLLLKQLDEGLLSVADSVSVTAGFDSTLVGEYRLIGYDNKRNLLADTALHMEGSTVSSAHSMTVLFEIIPRKDDISIEKIAKVQINYCLPGKKARRTIYYDCPNSPVPFDRADLPLKKAACIALFGMKLKESAYVAGTGWGDVEKMTRKIFAGNNFIDREYINMVIKARTIYEHK</sequence>
<dbReference type="InterPro" id="IPR008969">
    <property type="entry name" value="CarboxyPept-like_regulatory"/>
</dbReference>
<dbReference type="EMBL" id="BMJC01000001">
    <property type="protein sequence ID" value="GGA88844.1"/>
    <property type="molecule type" value="Genomic_DNA"/>
</dbReference>
<accession>A0A8J2XRG2</accession>
<proteinExistence type="predicted"/>
<dbReference type="InterPro" id="IPR022156">
    <property type="entry name" value="Uncharacterised_YfbK_N"/>
</dbReference>
<feature type="chain" id="PRO_5035190021" description="VWFA domain-containing protein" evidence="1">
    <location>
        <begin position="21"/>
        <end position="570"/>
    </location>
</feature>
<keyword evidence="4" id="KW-1185">Reference proteome</keyword>
<dbReference type="Proteomes" id="UP000607559">
    <property type="component" value="Unassembled WGS sequence"/>
</dbReference>
<dbReference type="Gene3D" id="3.40.50.410">
    <property type="entry name" value="von Willebrand factor, type A domain"/>
    <property type="match status" value="1"/>
</dbReference>
<dbReference type="InterPro" id="IPR036465">
    <property type="entry name" value="vWFA_dom_sf"/>
</dbReference>
<evidence type="ECO:0000259" key="2">
    <source>
        <dbReference type="PROSITE" id="PS50234"/>
    </source>
</evidence>
<dbReference type="InterPro" id="IPR021908">
    <property type="entry name" value="YfbK_C"/>
</dbReference>
<dbReference type="PROSITE" id="PS50234">
    <property type="entry name" value="VWFA"/>
    <property type="match status" value="1"/>
</dbReference>
<reference evidence="3" key="2">
    <citation type="submission" date="2020-09" db="EMBL/GenBank/DDBJ databases">
        <authorList>
            <person name="Sun Q."/>
            <person name="Zhou Y."/>
        </authorList>
    </citation>
    <scope>NUCLEOTIDE SEQUENCE</scope>
    <source>
        <strain evidence="3">CGMCC 1.15448</strain>
    </source>
</reference>